<gene>
    <name evidence="2" type="ORF">RQM59_06565</name>
</gene>
<keyword evidence="3" id="KW-1185">Reference proteome</keyword>
<sequence length="105" mass="12003">MATITLEGCSGKSYEFIIHAKGTNFNSVGGVYYITKIKNNKHTRIYLGITNDLSTRFDNHHKEDCFEENGATHIAIHKSSSESEREKIEKDILCKYNFPCNEQNN</sequence>
<dbReference type="RefSeq" id="WP_349241287.1">
    <property type="nucleotide sequence ID" value="NZ_JAVTTO010000002.1"/>
</dbReference>
<evidence type="ECO:0000313" key="3">
    <source>
        <dbReference type="Proteomes" id="UP001257277"/>
    </source>
</evidence>
<dbReference type="EMBL" id="JAVTTO010000002">
    <property type="protein sequence ID" value="MDT7832035.1"/>
    <property type="molecule type" value="Genomic_DNA"/>
</dbReference>
<organism evidence="2 3">
    <name type="scientific">Asprobacillus argus</name>
    <dbReference type="NCBI Taxonomy" id="3076534"/>
    <lineage>
        <taxon>Bacteria</taxon>
        <taxon>Pseudomonadati</taxon>
        <taxon>Bacteroidota</taxon>
        <taxon>Flavobacteriia</taxon>
        <taxon>Flavobacteriales</taxon>
        <taxon>Flavobacteriaceae</taxon>
        <taxon>Asprobacillus</taxon>
    </lineage>
</organism>
<evidence type="ECO:0000259" key="1">
    <source>
        <dbReference type="PROSITE" id="PS50164"/>
    </source>
</evidence>
<dbReference type="Proteomes" id="UP001257277">
    <property type="component" value="Unassembled WGS sequence"/>
</dbReference>
<dbReference type="PROSITE" id="PS50164">
    <property type="entry name" value="GIY_YIG"/>
    <property type="match status" value="1"/>
</dbReference>
<evidence type="ECO:0000313" key="2">
    <source>
        <dbReference type="EMBL" id="MDT7832035.1"/>
    </source>
</evidence>
<proteinExistence type="predicted"/>
<dbReference type="InterPro" id="IPR000305">
    <property type="entry name" value="GIY-YIG_endonuc"/>
</dbReference>
<dbReference type="InterPro" id="IPR035901">
    <property type="entry name" value="GIY-YIG_endonuc_sf"/>
</dbReference>
<comment type="caution">
    <text evidence="2">The sequence shown here is derived from an EMBL/GenBank/DDBJ whole genome shotgun (WGS) entry which is preliminary data.</text>
</comment>
<accession>A0ABU3LEF3</accession>
<feature type="domain" description="GIY-YIG" evidence="1">
    <location>
        <begin position="27"/>
        <end position="102"/>
    </location>
</feature>
<protein>
    <recommendedName>
        <fullName evidence="1">GIY-YIG domain-containing protein</fullName>
    </recommendedName>
</protein>
<name>A0ABU3LEF3_9FLAO</name>
<dbReference type="SUPFAM" id="SSF82771">
    <property type="entry name" value="GIY-YIG endonuclease"/>
    <property type="match status" value="1"/>
</dbReference>
<reference evidence="2 3" key="1">
    <citation type="submission" date="2023-09" db="EMBL/GenBank/DDBJ databases">
        <title>Novel taxa isolated from Blanes Bay.</title>
        <authorList>
            <person name="Rey-Velasco X."/>
            <person name="Lucena T."/>
        </authorList>
    </citation>
    <scope>NUCLEOTIDE SEQUENCE [LARGE SCALE GENOMIC DNA]</scope>
    <source>
        <strain evidence="2 3">S356</strain>
    </source>
</reference>